<evidence type="ECO:0000313" key="2">
    <source>
        <dbReference type="EMBL" id="KAK8937820.1"/>
    </source>
</evidence>
<comment type="caution">
    <text evidence="2">The sequence shown here is derived from an EMBL/GenBank/DDBJ whole genome shotgun (WGS) entry which is preliminary data.</text>
</comment>
<sequence length="135" mass="14626">MAFLAHPHRVLLVVTLLIFNSAVTAGMISPGGRLLRIIEPNSTDAVEYATYALQVRNDRGDRPLLLFCGMIRASRVRTTSGEAFYLVFNAWPSEGGATGQASAIVLVTSTAKELRSFSYSATTRTLVDSKISMCP</sequence>
<name>A0ABR2LCK7_9ASPA</name>
<keyword evidence="3" id="KW-1185">Reference proteome</keyword>
<proteinExistence type="predicted"/>
<evidence type="ECO:0000313" key="3">
    <source>
        <dbReference type="Proteomes" id="UP001412067"/>
    </source>
</evidence>
<organism evidence="2 3">
    <name type="scientific">Platanthera guangdongensis</name>
    <dbReference type="NCBI Taxonomy" id="2320717"/>
    <lineage>
        <taxon>Eukaryota</taxon>
        <taxon>Viridiplantae</taxon>
        <taxon>Streptophyta</taxon>
        <taxon>Embryophyta</taxon>
        <taxon>Tracheophyta</taxon>
        <taxon>Spermatophyta</taxon>
        <taxon>Magnoliopsida</taxon>
        <taxon>Liliopsida</taxon>
        <taxon>Asparagales</taxon>
        <taxon>Orchidaceae</taxon>
        <taxon>Orchidoideae</taxon>
        <taxon>Orchideae</taxon>
        <taxon>Orchidinae</taxon>
        <taxon>Platanthera</taxon>
    </lineage>
</organism>
<accession>A0ABR2LCK7</accession>
<protein>
    <submittedName>
        <fullName evidence="2">Uncharacterized protein</fullName>
    </submittedName>
</protein>
<keyword evidence="1" id="KW-0732">Signal</keyword>
<feature type="signal peptide" evidence="1">
    <location>
        <begin position="1"/>
        <end position="25"/>
    </location>
</feature>
<feature type="chain" id="PRO_5045124782" evidence="1">
    <location>
        <begin position="26"/>
        <end position="135"/>
    </location>
</feature>
<dbReference type="EMBL" id="JBBWWR010000021">
    <property type="protein sequence ID" value="KAK8937820.1"/>
    <property type="molecule type" value="Genomic_DNA"/>
</dbReference>
<reference evidence="2 3" key="1">
    <citation type="journal article" date="2022" name="Nat. Plants">
        <title>Genomes of leafy and leafless Platanthera orchids illuminate the evolution of mycoheterotrophy.</title>
        <authorList>
            <person name="Li M.H."/>
            <person name="Liu K.W."/>
            <person name="Li Z."/>
            <person name="Lu H.C."/>
            <person name="Ye Q.L."/>
            <person name="Zhang D."/>
            <person name="Wang J.Y."/>
            <person name="Li Y.F."/>
            <person name="Zhong Z.M."/>
            <person name="Liu X."/>
            <person name="Yu X."/>
            <person name="Liu D.K."/>
            <person name="Tu X.D."/>
            <person name="Liu B."/>
            <person name="Hao Y."/>
            <person name="Liao X.Y."/>
            <person name="Jiang Y.T."/>
            <person name="Sun W.H."/>
            <person name="Chen J."/>
            <person name="Chen Y.Q."/>
            <person name="Ai Y."/>
            <person name="Zhai J.W."/>
            <person name="Wu S.S."/>
            <person name="Zhou Z."/>
            <person name="Hsiao Y.Y."/>
            <person name="Wu W.L."/>
            <person name="Chen Y.Y."/>
            <person name="Lin Y.F."/>
            <person name="Hsu J.L."/>
            <person name="Li C.Y."/>
            <person name="Wang Z.W."/>
            <person name="Zhao X."/>
            <person name="Zhong W.Y."/>
            <person name="Ma X.K."/>
            <person name="Ma L."/>
            <person name="Huang J."/>
            <person name="Chen G.Z."/>
            <person name="Huang M.Z."/>
            <person name="Huang L."/>
            <person name="Peng D.H."/>
            <person name="Luo Y.B."/>
            <person name="Zou S.Q."/>
            <person name="Chen S.P."/>
            <person name="Lan S."/>
            <person name="Tsai W.C."/>
            <person name="Van de Peer Y."/>
            <person name="Liu Z.J."/>
        </authorList>
    </citation>
    <scope>NUCLEOTIDE SEQUENCE [LARGE SCALE GENOMIC DNA]</scope>
    <source>
        <strain evidence="2">Lor288</strain>
    </source>
</reference>
<gene>
    <name evidence="2" type="ORF">KSP40_PGU010435</name>
</gene>
<evidence type="ECO:0000256" key="1">
    <source>
        <dbReference type="SAM" id="SignalP"/>
    </source>
</evidence>
<dbReference type="Proteomes" id="UP001412067">
    <property type="component" value="Unassembled WGS sequence"/>
</dbReference>